<feature type="region of interest" description="Disordered" evidence="1">
    <location>
        <begin position="1"/>
        <end position="37"/>
    </location>
</feature>
<accession>A0A8S9RDB3</accession>
<organism evidence="2 3">
    <name type="scientific">Brassica cretica</name>
    <name type="common">Mustard</name>
    <dbReference type="NCBI Taxonomy" id="69181"/>
    <lineage>
        <taxon>Eukaryota</taxon>
        <taxon>Viridiplantae</taxon>
        <taxon>Streptophyta</taxon>
        <taxon>Embryophyta</taxon>
        <taxon>Tracheophyta</taxon>
        <taxon>Spermatophyta</taxon>
        <taxon>Magnoliopsida</taxon>
        <taxon>eudicotyledons</taxon>
        <taxon>Gunneridae</taxon>
        <taxon>Pentapetalae</taxon>
        <taxon>rosids</taxon>
        <taxon>malvids</taxon>
        <taxon>Brassicales</taxon>
        <taxon>Brassicaceae</taxon>
        <taxon>Brassiceae</taxon>
        <taxon>Brassica</taxon>
    </lineage>
</organism>
<dbReference type="EMBL" id="QGKX02000095">
    <property type="protein sequence ID" value="KAF3570685.1"/>
    <property type="molecule type" value="Genomic_DNA"/>
</dbReference>
<evidence type="ECO:0000313" key="2">
    <source>
        <dbReference type="EMBL" id="KAF3570685.1"/>
    </source>
</evidence>
<evidence type="ECO:0000313" key="3">
    <source>
        <dbReference type="Proteomes" id="UP000712600"/>
    </source>
</evidence>
<dbReference type="AlphaFoldDB" id="A0A8S9RDB3"/>
<gene>
    <name evidence="2" type="ORF">F2Q69_00060851</name>
</gene>
<comment type="caution">
    <text evidence="2">The sequence shown here is derived from an EMBL/GenBank/DDBJ whole genome shotgun (WGS) entry which is preliminary data.</text>
</comment>
<evidence type="ECO:0000256" key="1">
    <source>
        <dbReference type="SAM" id="MobiDB-lite"/>
    </source>
</evidence>
<name>A0A8S9RDB3_BRACR</name>
<proteinExistence type="predicted"/>
<protein>
    <submittedName>
        <fullName evidence="2">Uncharacterized protein</fullName>
    </submittedName>
</protein>
<reference evidence="2" key="1">
    <citation type="submission" date="2019-12" db="EMBL/GenBank/DDBJ databases">
        <title>Genome sequencing and annotation of Brassica cretica.</title>
        <authorList>
            <person name="Studholme D.J."/>
            <person name="Sarris P."/>
        </authorList>
    </citation>
    <scope>NUCLEOTIDE SEQUENCE</scope>
    <source>
        <strain evidence="2">PFS-109/04</strain>
        <tissue evidence="2">Leaf</tissue>
    </source>
</reference>
<feature type="compositionally biased region" description="Basic residues" evidence="1">
    <location>
        <begin position="19"/>
        <end position="32"/>
    </location>
</feature>
<dbReference type="Proteomes" id="UP000712600">
    <property type="component" value="Unassembled WGS sequence"/>
</dbReference>
<sequence>MPQLSSAAQSLKPKASSVHLRRAAHRRNQARRRVPETRETPIATFGYFAHPVFIVSVFLH</sequence>